<keyword evidence="2 5" id="KW-0808">Transferase</keyword>
<comment type="similarity">
    <text evidence="1 5">Belongs to the carbamate kinase family.</text>
</comment>
<evidence type="ECO:0000256" key="1">
    <source>
        <dbReference type="ARBA" id="ARBA00011066"/>
    </source>
</evidence>
<dbReference type="InterPro" id="IPR036393">
    <property type="entry name" value="AceGlu_kinase-like_sf"/>
</dbReference>
<evidence type="ECO:0000256" key="3">
    <source>
        <dbReference type="ARBA" id="ARBA00022777"/>
    </source>
</evidence>
<feature type="domain" description="Aspartate/glutamate/uridylate kinase" evidence="6">
    <location>
        <begin position="1"/>
        <end position="281"/>
    </location>
</feature>
<dbReference type="PANTHER" id="PTHR30409">
    <property type="entry name" value="CARBAMATE KINASE"/>
    <property type="match status" value="1"/>
</dbReference>
<reference evidence="7 8" key="1">
    <citation type="submission" date="2020-08" db="EMBL/GenBank/DDBJ databases">
        <title>Genomic Encyclopedia of Type Strains, Phase III (KMG-III): the genomes of soil and plant-associated and newly described type strains.</title>
        <authorList>
            <person name="Whitman W."/>
        </authorList>
    </citation>
    <scope>NUCLEOTIDE SEQUENCE [LARGE SCALE GENOMIC DNA]</scope>
    <source>
        <strain evidence="7 8">CECT 7247</strain>
    </source>
</reference>
<evidence type="ECO:0000259" key="6">
    <source>
        <dbReference type="Pfam" id="PF00696"/>
    </source>
</evidence>
<dbReference type="NCBIfam" id="TIGR00746">
    <property type="entry name" value="arcC"/>
    <property type="match status" value="1"/>
</dbReference>
<dbReference type="Pfam" id="PF00696">
    <property type="entry name" value="AA_kinase"/>
    <property type="match status" value="1"/>
</dbReference>
<dbReference type="CDD" id="cd04235">
    <property type="entry name" value="AAK_CK"/>
    <property type="match status" value="1"/>
</dbReference>
<keyword evidence="8" id="KW-1185">Reference proteome</keyword>
<evidence type="ECO:0000313" key="8">
    <source>
        <dbReference type="Proteomes" id="UP000574369"/>
    </source>
</evidence>
<dbReference type="EMBL" id="JACHXO010000009">
    <property type="protein sequence ID" value="MBB3196975.1"/>
    <property type="molecule type" value="Genomic_DNA"/>
</dbReference>
<evidence type="ECO:0000256" key="5">
    <source>
        <dbReference type="PIRNR" id="PIRNR000723"/>
    </source>
</evidence>
<dbReference type="SUPFAM" id="SSF53633">
    <property type="entry name" value="Carbamate kinase-like"/>
    <property type="match status" value="1"/>
</dbReference>
<dbReference type="RefSeq" id="WP_088453780.1">
    <property type="nucleotide sequence ID" value="NZ_JACHXO010000009.1"/>
</dbReference>
<proteinExistence type="inferred from homology"/>
<dbReference type="Gene3D" id="3.40.1160.10">
    <property type="entry name" value="Acetylglutamate kinase-like"/>
    <property type="match status" value="1"/>
</dbReference>
<evidence type="ECO:0000313" key="7">
    <source>
        <dbReference type="EMBL" id="MBB3196975.1"/>
    </source>
</evidence>
<evidence type="ECO:0000256" key="2">
    <source>
        <dbReference type="ARBA" id="ARBA00022679"/>
    </source>
</evidence>
<dbReference type="InterPro" id="IPR001048">
    <property type="entry name" value="Asp/Glu/Uridylate_kinase"/>
</dbReference>
<dbReference type="PIRSF" id="PIRSF000723">
    <property type="entry name" value="Carbamate_kin"/>
    <property type="match status" value="1"/>
</dbReference>
<dbReference type="PRINTS" id="PR01469">
    <property type="entry name" value="CARBMTKINASE"/>
</dbReference>
<accession>A0ABR6GY36</accession>
<protein>
    <recommendedName>
        <fullName evidence="4 5">Carbamate kinase</fullName>
    </recommendedName>
</protein>
<evidence type="ECO:0000256" key="4">
    <source>
        <dbReference type="NCBIfam" id="TIGR00746"/>
    </source>
</evidence>
<dbReference type="InterPro" id="IPR003964">
    <property type="entry name" value="Carb_kinase"/>
</dbReference>
<gene>
    <name evidence="7" type="ORF">FHS28_004400</name>
</gene>
<dbReference type="NCBIfam" id="NF009008">
    <property type="entry name" value="PRK12354.1"/>
    <property type="match status" value="1"/>
</dbReference>
<sequence length="309" mass="32636">MRIVIALGGNALLRRGQPMTAENQRENVRIACQQIARIAPGHELVIAHGNGPQVGLLSLQGSAYDPAHPFPLDVLGAQTEGMIGYLIEQELGNLLSPDVALATLLTQVEVDAADPAFAHPTKPIGPVYRREQAEPLAKVNGWTIAPDGDGFRRVVASPRPKRIVEMRPLLGLLAQGTVVICAGGGGIPTLCRDGQLTGVEAVIDKDLCAALLARELKADLLIIATDVEAVCTDWDTPNQRALAQAHPDALERLPFAAGSMGPKVQAACEFARGTGRSALIGSLAQIEAMMAGQAGTRVSVEREGLHQRS</sequence>
<organism evidence="7 8">
    <name type="scientific">Roseateles terrae</name>
    <dbReference type="NCBI Taxonomy" id="431060"/>
    <lineage>
        <taxon>Bacteria</taxon>
        <taxon>Pseudomonadati</taxon>
        <taxon>Pseudomonadota</taxon>
        <taxon>Betaproteobacteria</taxon>
        <taxon>Burkholderiales</taxon>
        <taxon>Sphaerotilaceae</taxon>
        <taxon>Roseateles</taxon>
    </lineage>
</organism>
<comment type="caution">
    <text evidence="7">The sequence shown here is derived from an EMBL/GenBank/DDBJ whole genome shotgun (WGS) entry which is preliminary data.</text>
</comment>
<dbReference type="PANTHER" id="PTHR30409:SF1">
    <property type="entry name" value="CARBAMATE KINASE-RELATED"/>
    <property type="match status" value="1"/>
</dbReference>
<keyword evidence="3 5" id="KW-0418">Kinase</keyword>
<name>A0ABR6GY36_9BURK</name>
<dbReference type="GO" id="GO:0008804">
    <property type="term" value="F:carbamate kinase activity"/>
    <property type="evidence" value="ECO:0007669"/>
    <property type="project" value="UniProtKB-EC"/>
</dbReference>
<dbReference type="Proteomes" id="UP000574369">
    <property type="component" value="Unassembled WGS sequence"/>
</dbReference>